<dbReference type="SUPFAM" id="SSF51197">
    <property type="entry name" value="Clavaminate synthase-like"/>
    <property type="match status" value="1"/>
</dbReference>
<dbReference type="GO" id="GO:0044283">
    <property type="term" value="P:small molecule biosynthetic process"/>
    <property type="evidence" value="ECO:0007669"/>
    <property type="project" value="UniProtKB-ARBA"/>
</dbReference>
<dbReference type="GO" id="GO:0046872">
    <property type="term" value="F:metal ion binding"/>
    <property type="evidence" value="ECO:0007669"/>
    <property type="project" value="UniProtKB-KW"/>
</dbReference>
<dbReference type="OrthoDB" id="288590at2759"/>
<feature type="domain" description="Fe2OG dioxygenase" evidence="3">
    <location>
        <begin position="176"/>
        <end position="297"/>
    </location>
</feature>
<keyword evidence="5" id="KW-1185">Reference proteome</keyword>
<dbReference type="Proteomes" id="UP000030651">
    <property type="component" value="Unassembled WGS sequence"/>
</dbReference>
<dbReference type="GO" id="GO:0016491">
    <property type="term" value="F:oxidoreductase activity"/>
    <property type="evidence" value="ECO:0007669"/>
    <property type="project" value="UniProtKB-KW"/>
</dbReference>
<protein>
    <recommendedName>
        <fullName evidence="3">Fe2OG dioxygenase domain-containing protein</fullName>
    </recommendedName>
</protein>
<dbReference type="InParanoid" id="W3XFA5"/>
<evidence type="ECO:0000256" key="1">
    <source>
        <dbReference type="ARBA" id="ARBA00008056"/>
    </source>
</evidence>
<gene>
    <name evidence="4" type="ORF">PFICI_05762</name>
</gene>
<comment type="similarity">
    <text evidence="1 2">Belongs to the iron/ascorbate-dependent oxidoreductase family.</text>
</comment>
<dbReference type="eggNOG" id="KOG0143">
    <property type="taxonomic scope" value="Eukaryota"/>
</dbReference>
<proteinExistence type="inferred from homology"/>
<evidence type="ECO:0000259" key="3">
    <source>
        <dbReference type="PROSITE" id="PS51471"/>
    </source>
</evidence>
<dbReference type="PROSITE" id="PS51471">
    <property type="entry name" value="FE2OG_OXY"/>
    <property type="match status" value="1"/>
</dbReference>
<dbReference type="InterPro" id="IPR005123">
    <property type="entry name" value="Oxoglu/Fe-dep_dioxygenase_dom"/>
</dbReference>
<dbReference type="PANTHER" id="PTHR47990">
    <property type="entry name" value="2-OXOGLUTARATE (2OG) AND FE(II)-DEPENDENT OXYGENASE SUPERFAMILY PROTEIN-RELATED"/>
    <property type="match status" value="1"/>
</dbReference>
<dbReference type="PRINTS" id="PR00682">
    <property type="entry name" value="IPNSYNTHASE"/>
</dbReference>
<keyword evidence="2" id="KW-0560">Oxidoreductase</keyword>
<dbReference type="GeneID" id="19270775"/>
<dbReference type="InterPro" id="IPR044861">
    <property type="entry name" value="IPNS-like_FE2OG_OXY"/>
</dbReference>
<reference evidence="5" key="1">
    <citation type="journal article" date="2015" name="BMC Genomics">
        <title>Genomic and transcriptomic analysis of the endophytic fungus Pestalotiopsis fici reveals its lifestyle and high potential for synthesis of natural products.</title>
        <authorList>
            <person name="Wang X."/>
            <person name="Zhang X."/>
            <person name="Liu L."/>
            <person name="Xiang M."/>
            <person name="Wang W."/>
            <person name="Sun X."/>
            <person name="Che Y."/>
            <person name="Guo L."/>
            <person name="Liu G."/>
            <person name="Guo L."/>
            <person name="Wang C."/>
            <person name="Yin W.B."/>
            <person name="Stadler M."/>
            <person name="Zhang X."/>
            <person name="Liu X."/>
        </authorList>
    </citation>
    <scope>NUCLEOTIDE SEQUENCE [LARGE SCALE GENOMIC DNA]</scope>
    <source>
        <strain evidence="5">W106-1 / CGMCC3.15140</strain>
    </source>
</reference>
<sequence>MPLQTLDFAKFTHGSEVQKKGLARDLVRSLKNHGFAKFINYGISEEMTADMFKSKSSELFALSFEEKVAMANLPRDAPQRGWSRQGAETTAYLRPERLKEGTALDLKDEKEHFDCSAPDDTEYPNLWPRENALPGFREFMERFFDLCQHVSLQIIEAMEIGLDFPHGSLGDKCADTASELRLNHYPAVPLSQLLGGGSKRGWPHIDFGIITLVFQDHVGGLEMEDRSDLGTFVPVPPNAPGSHSELAVNISETFQRWANDQIPAGVHQVAPPENMRGMPGDSIVPERYTHIFFFKASRSTNVGPLPEFIDEKHPPKYEDMTALQLQRNRTAFLHSLHQK</sequence>
<organism evidence="4 5">
    <name type="scientific">Pestalotiopsis fici (strain W106-1 / CGMCC3.15140)</name>
    <dbReference type="NCBI Taxonomy" id="1229662"/>
    <lineage>
        <taxon>Eukaryota</taxon>
        <taxon>Fungi</taxon>
        <taxon>Dikarya</taxon>
        <taxon>Ascomycota</taxon>
        <taxon>Pezizomycotina</taxon>
        <taxon>Sordariomycetes</taxon>
        <taxon>Xylariomycetidae</taxon>
        <taxon>Amphisphaeriales</taxon>
        <taxon>Sporocadaceae</taxon>
        <taxon>Pestalotiopsis</taxon>
    </lineage>
</organism>
<dbReference type="InterPro" id="IPR027443">
    <property type="entry name" value="IPNS-like_sf"/>
</dbReference>
<name>W3XFA5_PESFW</name>
<dbReference type="OMA" id="RIGMEQT"/>
<dbReference type="AlphaFoldDB" id="W3XFA5"/>
<dbReference type="EMBL" id="KI912111">
    <property type="protein sequence ID" value="ETS83886.1"/>
    <property type="molecule type" value="Genomic_DNA"/>
</dbReference>
<dbReference type="STRING" id="1229662.W3XFA5"/>
<dbReference type="HOGENOM" id="CLU_010119_6_1_1"/>
<dbReference type="Pfam" id="PF14226">
    <property type="entry name" value="DIOX_N"/>
    <property type="match status" value="1"/>
</dbReference>
<evidence type="ECO:0000256" key="2">
    <source>
        <dbReference type="RuleBase" id="RU003682"/>
    </source>
</evidence>
<evidence type="ECO:0000313" key="5">
    <source>
        <dbReference type="Proteomes" id="UP000030651"/>
    </source>
</evidence>
<dbReference type="KEGG" id="pfy:PFICI_05762"/>
<dbReference type="RefSeq" id="XP_007832534.1">
    <property type="nucleotide sequence ID" value="XM_007834343.1"/>
</dbReference>
<accession>W3XFA5</accession>
<evidence type="ECO:0000313" key="4">
    <source>
        <dbReference type="EMBL" id="ETS83886.1"/>
    </source>
</evidence>
<dbReference type="Gene3D" id="2.60.120.330">
    <property type="entry name" value="B-lactam Antibiotic, Isopenicillin N Synthase, Chain"/>
    <property type="match status" value="1"/>
</dbReference>
<keyword evidence="2" id="KW-0479">Metal-binding</keyword>
<dbReference type="InterPro" id="IPR026992">
    <property type="entry name" value="DIOX_N"/>
</dbReference>
<keyword evidence="2" id="KW-0408">Iron</keyword>
<dbReference type="InterPro" id="IPR050231">
    <property type="entry name" value="Iron_ascorbate_oxido_reductase"/>
</dbReference>
<dbReference type="Pfam" id="PF03171">
    <property type="entry name" value="2OG-FeII_Oxy"/>
    <property type="match status" value="1"/>
</dbReference>